<reference evidence="2 3" key="2">
    <citation type="submission" date="2018-11" db="EMBL/GenBank/DDBJ databases">
        <authorList>
            <consortium name="Pathogen Informatics"/>
        </authorList>
    </citation>
    <scope>NUCLEOTIDE SEQUENCE [LARGE SCALE GENOMIC DNA]</scope>
</reference>
<evidence type="ECO:0000313" key="4">
    <source>
        <dbReference type="WBParaSite" id="BPAG_0000192601-mRNA-1"/>
    </source>
</evidence>
<evidence type="ECO:0000313" key="2">
    <source>
        <dbReference type="EMBL" id="VDN83093.1"/>
    </source>
</evidence>
<keyword evidence="3" id="KW-1185">Reference proteome</keyword>
<name>A0A0N4T1A0_BRUPA</name>
<reference evidence="4" key="1">
    <citation type="submission" date="2017-02" db="UniProtKB">
        <authorList>
            <consortium name="WormBaseParasite"/>
        </authorList>
    </citation>
    <scope>IDENTIFICATION</scope>
</reference>
<dbReference type="Proteomes" id="UP000278627">
    <property type="component" value="Unassembled WGS sequence"/>
</dbReference>
<feature type="region of interest" description="Disordered" evidence="1">
    <location>
        <begin position="1"/>
        <end position="22"/>
    </location>
</feature>
<dbReference type="WBParaSite" id="BPAG_0000192601-mRNA-1">
    <property type="protein sequence ID" value="BPAG_0000192601-mRNA-1"/>
    <property type="gene ID" value="BPAG_0000192601"/>
</dbReference>
<proteinExistence type="predicted"/>
<dbReference type="EMBL" id="UZAD01000198">
    <property type="protein sequence ID" value="VDN83093.1"/>
    <property type="molecule type" value="Genomic_DNA"/>
</dbReference>
<sequence>MKMKKPAASEKSPNYIPSASHLEHLNREQMKSKAKSGANTEPKLDMVTVGWRNWNALSLKKDTNFNLLKAMP</sequence>
<organism evidence="4">
    <name type="scientific">Brugia pahangi</name>
    <name type="common">Filarial nematode worm</name>
    <dbReference type="NCBI Taxonomy" id="6280"/>
    <lineage>
        <taxon>Eukaryota</taxon>
        <taxon>Metazoa</taxon>
        <taxon>Ecdysozoa</taxon>
        <taxon>Nematoda</taxon>
        <taxon>Chromadorea</taxon>
        <taxon>Rhabditida</taxon>
        <taxon>Spirurina</taxon>
        <taxon>Spiruromorpha</taxon>
        <taxon>Filarioidea</taxon>
        <taxon>Onchocercidae</taxon>
        <taxon>Brugia</taxon>
    </lineage>
</organism>
<evidence type="ECO:0000313" key="3">
    <source>
        <dbReference type="Proteomes" id="UP000278627"/>
    </source>
</evidence>
<gene>
    <name evidence="2" type="ORF">BPAG_LOCUS1907</name>
</gene>
<dbReference type="AlphaFoldDB" id="A0A0N4T1A0"/>
<protein>
    <submittedName>
        <fullName evidence="4">HMG box domain-containing protein</fullName>
    </submittedName>
</protein>
<accession>A0A0N4T1A0</accession>
<evidence type="ECO:0000256" key="1">
    <source>
        <dbReference type="SAM" id="MobiDB-lite"/>
    </source>
</evidence>